<dbReference type="SUPFAM" id="SSF51679">
    <property type="entry name" value="Bacterial luciferase-like"/>
    <property type="match status" value="1"/>
</dbReference>
<dbReference type="InterPro" id="IPR050766">
    <property type="entry name" value="Bact_Lucif_Oxidored"/>
</dbReference>
<dbReference type="Gene3D" id="3.20.20.30">
    <property type="entry name" value="Luciferase-like domain"/>
    <property type="match status" value="2"/>
</dbReference>
<dbReference type="GO" id="GO:0016705">
    <property type="term" value="F:oxidoreductase activity, acting on paired donors, with incorporation or reduction of molecular oxygen"/>
    <property type="evidence" value="ECO:0007669"/>
    <property type="project" value="InterPro"/>
</dbReference>
<comment type="caution">
    <text evidence="2">The sequence shown here is derived from an EMBL/GenBank/DDBJ whole genome shotgun (WGS) entry which is preliminary data.</text>
</comment>
<dbReference type="AlphaFoldDB" id="A0A563F0Z4"/>
<feature type="domain" description="Luciferase-like" evidence="1">
    <location>
        <begin position="117"/>
        <end position="243"/>
    </location>
</feature>
<proteinExistence type="predicted"/>
<name>A0A563F0Z4_9PSEU</name>
<dbReference type="EMBL" id="VOBR01000004">
    <property type="protein sequence ID" value="TWP53034.1"/>
    <property type="molecule type" value="Genomic_DNA"/>
</dbReference>
<keyword evidence="3" id="KW-1185">Reference proteome</keyword>
<gene>
    <name evidence="2" type="ORF">FKR81_08055</name>
</gene>
<protein>
    <submittedName>
        <fullName evidence="2">LLM class F420-dependent oxidoreductase</fullName>
    </submittedName>
</protein>
<dbReference type="Pfam" id="PF00296">
    <property type="entry name" value="Bac_luciferase"/>
    <property type="match status" value="1"/>
</dbReference>
<evidence type="ECO:0000313" key="2">
    <source>
        <dbReference type="EMBL" id="TWP53034.1"/>
    </source>
</evidence>
<dbReference type="InterPro" id="IPR019922">
    <property type="entry name" value="Lucif-like_OxRdatse_MSMEG_4141"/>
</dbReference>
<dbReference type="PANTHER" id="PTHR30137:SF18">
    <property type="entry name" value="CONSERVED PROTEIN"/>
    <property type="match status" value="1"/>
</dbReference>
<reference evidence="2 3" key="1">
    <citation type="submission" date="2019-07" db="EMBL/GenBank/DDBJ databases">
        <title>Lentzea xizangensis sp. nov., isolated from Qinghai-Tibetan Plateau Soils.</title>
        <authorList>
            <person name="Huang J."/>
        </authorList>
    </citation>
    <scope>NUCLEOTIDE SEQUENCE [LARGE SCALE GENOMIC DNA]</scope>
    <source>
        <strain evidence="2 3">FXJ1.1311</strain>
    </source>
</reference>
<dbReference type="PANTHER" id="PTHR30137">
    <property type="entry name" value="LUCIFERASE-LIKE MONOOXYGENASE"/>
    <property type="match status" value="1"/>
</dbReference>
<dbReference type="NCBIfam" id="TIGR03620">
    <property type="entry name" value="F420_MSMEG_4141"/>
    <property type="match status" value="1"/>
</dbReference>
<accession>A0A563F0Z4</accession>
<evidence type="ECO:0000259" key="1">
    <source>
        <dbReference type="Pfam" id="PF00296"/>
    </source>
</evidence>
<evidence type="ECO:0000313" key="3">
    <source>
        <dbReference type="Proteomes" id="UP000316639"/>
    </source>
</evidence>
<dbReference type="InterPro" id="IPR036661">
    <property type="entry name" value="Luciferase-like_sf"/>
</dbReference>
<dbReference type="Proteomes" id="UP000316639">
    <property type="component" value="Unassembled WGS sequence"/>
</dbReference>
<dbReference type="RefSeq" id="WP_146350287.1">
    <property type="nucleotide sequence ID" value="NZ_VOBR01000004.1"/>
</dbReference>
<organism evidence="2 3">
    <name type="scientific">Lentzea tibetensis</name>
    <dbReference type="NCBI Taxonomy" id="2591470"/>
    <lineage>
        <taxon>Bacteria</taxon>
        <taxon>Bacillati</taxon>
        <taxon>Actinomycetota</taxon>
        <taxon>Actinomycetes</taxon>
        <taxon>Pseudonocardiales</taxon>
        <taxon>Pseudonocardiaceae</taxon>
        <taxon>Lentzea</taxon>
    </lineage>
</organism>
<dbReference type="OrthoDB" id="4760590at2"/>
<dbReference type="InterPro" id="IPR011251">
    <property type="entry name" value="Luciferase-like_dom"/>
</dbReference>
<sequence>MFGSFGVWGSWQQGWGDEPERVAELERLGYGTFWLGGSPGADLAIPERLLNATKNITIATGVVNVWDSPAAEVSRSFHRLGSDRFVLGVGPGHRQLDQAYEKPYAKLVSYLDELDVPREQVVLAALGPKTLKLAADRTAGSHPYLVPVAHTAHARAVLGDGVLAPEVTAVVEEDPEAARAIARQMLGFYLTLTNYTGNLLRHGFTADDFANDGSDRLVDALFAWGSPEQVAAKLRSHLDAGANHVAIQSLNGRYAELAEALF</sequence>
<dbReference type="GO" id="GO:0005829">
    <property type="term" value="C:cytosol"/>
    <property type="evidence" value="ECO:0007669"/>
    <property type="project" value="TreeGrafter"/>
</dbReference>